<reference evidence="9 10" key="1">
    <citation type="submission" date="2023-02" db="EMBL/GenBank/DDBJ databases">
        <title>LHISI_Scaffold_Assembly.</title>
        <authorList>
            <person name="Stuart O.P."/>
            <person name="Cleave R."/>
            <person name="Magrath M.J.L."/>
            <person name="Mikheyev A.S."/>
        </authorList>
    </citation>
    <scope>NUCLEOTIDE SEQUENCE [LARGE SCALE GENOMIC DNA]</scope>
    <source>
        <strain evidence="9">Daus_M_001</strain>
        <tissue evidence="9">Leg muscle</tissue>
    </source>
</reference>
<keyword evidence="10" id="KW-1185">Reference proteome</keyword>
<evidence type="ECO:0000256" key="6">
    <source>
        <dbReference type="ARBA" id="ARBA00023170"/>
    </source>
</evidence>
<evidence type="ECO:0000256" key="5">
    <source>
        <dbReference type="ARBA" id="ARBA00023136"/>
    </source>
</evidence>
<keyword evidence="6" id="KW-0675">Receptor</keyword>
<evidence type="ECO:0000256" key="2">
    <source>
        <dbReference type="ARBA" id="ARBA00022475"/>
    </source>
</evidence>
<organism evidence="9 10">
    <name type="scientific">Dryococelus australis</name>
    <dbReference type="NCBI Taxonomy" id="614101"/>
    <lineage>
        <taxon>Eukaryota</taxon>
        <taxon>Metazoa</taxon>
        <taxon>Ecdysozoa</taxon>
        <taxon>Arthropoda</taxon>
        <taxon>Hexapoda</taxon>
        <taxon>Insecta</taxon>
        <taxon>Pterygota</taxon>
        <taxon>Neoptera</taxon>
        <taxon>Polyneoptera</taxon>
        <taxon>Phasmatodea</taxon>
        <taxon>Verophasmatodea</taxon>
        <taxon>Anareolatae</taxon>
        <taxon>Phasmatidae</taxon>
        <taxon>Eurycanthinae</taxon>
        <taxon>Dryococelus</taxon>
    </lineage>
</organism>
<sequence length="213" mass="24112">MQITRIISKAVTNTNLELINNRNNRLDRKNDDQIGTEEINNSYINNNVPIRSLALSHHRLTDLSSTINVMYGLVNLLDIFTAFVHITTCVCHSIYLVNEISKTNSYELKLYSILALTFSWAMQNVAKSLLTIQFCNEARKESLDTVRIANELLLIKDLSVDDKVQLKMLVSQVRSRKVNFTATGFITLDYSFLSSMLGAVATYILVIQQFGPS</sequence>
<accession>A0ABQ9G1P0</accession>
<keyword evidence="4 8" id="KW-1133">Transmembrane helix</keyword>
<evidence type="ECO:0000313" key="10">
    <source>
        <dbReference type="Proteomes" id="UP001159363"/>
    </source>
</evidence>
<evidence type="ECO:0000256" key="8">
    <source>
        <dbReference type="SAM" id="Phobius"/>
    </source>
</evidence>
<evidence type="ECO:0000256" key="1">
    <source>
        <dbReference type="ARBA" id="ARBA00004651"/>
    </source>
</evidence>
<dbReference type="PANTHER" id="PTHR21143">
    <property type="entry name" value="INVERTEBRATE GUSTATORY RECEPTOR"/>
    <property type="match status" value="1"/>
</dbReference>
<feature type="transmembrane region" description="Helical" evidence="8">
    <location>
        <begin position="178"/>
        <end position="206"/>
    </location>
</feature>
<evidence type="ECO:0000256" key="7">
    <source>
        <dbReference type="ARBA" id="ARBA00023224"/>
    </source>
</evidence>
<dbReference type="EMBL" id="JARBHB010000016">
    <property type="protein sequence ID" value="KAJ8866409.1"/>
    <property type="molecule type" value="Genomic_DNA"/>
</dbReference>
<gene>
    <name evidence="9" type="ORF">PR048_032252</name>
</gene>
<keyword evidence="5 8" id="KW-0472">Membrane</keyword>
<dbReference type="Proteomes" id="UP001159363">
    <property type="component" value="Chromosome 15"/>
</dbReference>
<protein>
    <recommendedName>
        <fullName evidence="11">Gustatory receptor</fullName>
    </recommendedName>
</protein>
<name>A0ABQ9G1P0_9NEOP</name>
<evidence type="ECO:0000256" key="4">
    <source>
        <dbReference type="ARBA" id="ARBA00022989"/>
    </source>
</evidence>
<dbReference type="Pfam" id="PF08395">
    <property type="entry name" value="7tm_7"/>
    <property type="match status" value="1"/>
</dbReference>
<proteinExistence type="predicted"/>
<evidence type="ECO:0000256" key="3">
    <source>
        <dbReference type="ARBA" id="ARBA00022692"/>
    </source>
</evidence>
<keyword evidence="2" id="KW-1003">Cell membrane</keyword>
<comment type="subcellular location">
    <subcellularLocation>
        <location evidence="1">Cell membrane</location>
        <topology evidence="1">Multi-pass membrane protein</topology>
    </subcellularLocation>
</comment>
<comment type="caution">
    <text evidence="9">The sequence shown here is derived from an EMBL/GenBank/DDBJ whole genome shotgun (WGS) entry which is preliminary data.</text>
</comment>
<evidence type="ECO:0008006" key="11">
    <source>
        <dbReference type="Google" id="ProtNLM"/>
    </source>
</evidence>
<keyword evidence="7" id="KW-0807">Transducer</keyword>
<evidence type="ECO:0000313" key="9">
    <source>
        <dbReference type="EMBL" id="KAJ8866409.1"/>
    </source>
</evidence>
<keyword evidence="3 8" id="KW-0812">Transmembrane</keyword>
<dbReference type="PANTHER" id="PTHR21143:SF133">
    <property type="entry name" value="GUSTATORY AND PHEROMONE RECEPTOR 32A-RELATED"/>
    <property type="match status" value="1"/>
</dbReference>
<dbReference type="InterPro" id="IPR013604">
    <property type="entry name" value="7TM_chemorcpt"/>
</dbReference>